<accession>A0A918K449</accession>
<feature type="transmembrane region" description="Helical" evidence="2">
    <location>
        <begin position="280"/>
        <end position="301"/>
    </location>
</feature>
<sequence>MDARTQLTMAETFITQCPHCGTSFRVKEEHLAIANGSVRCGACLQVFSARNHIVSSKPGAQPAAKQAAKKPAQPAAPKPATPKAKTRPAPPVEPPSTKSGFAADDDDDADFLFDDGPDEEEEFIFEDKDDDDLFEDGHDEEELGEFSDHFLNLGSQQTSTTEQANPFQRETSEFEGEAFEEDDSTDESWAESILEELEREEKQQQKSAPKFEAREPAPDHRRKGQPKREPEPDPEPELESFAVPEPKSSGSSGSKASQLVRQINHEIDLDFNAEGRFARWRWLGGVAILVLLVTLAAQFAWMQRDTYAKMDQWRGLYQSACNVLGCTLPAQEDLSRIRTSNVLVRDHKVLDNVKLVDAVLTNRAPFKQPFPVLIIQYTDVNGELVADQAFRPEDYLRGELTGSTLMPMNTRVYVSIPIRDPGQRAVNYQLVMAPA</sequence>
<gene>
    <name evidence="4" type="ORF">GCM10007392_12030</name>
</gene>
<feature type="domain" description="Zinc finger/thioredoxin putative" evidence="3">
    <location>
        <begin position="14"/>
        <end position="49"/>
    </location>
</feature>
<dbReference type="InterPro" id="IPR021834">
    <property type="entry name" value="DUF3426"/>
</dbReference>
<dbReference type="NCBIfam" id="TIGR02098">
    <property type="entry name" value="MJ0042_CXXC"/>
    <property type="match status" value="1"/>
</dbReference>
<feature type="compositionally biased region" description="Polar residues" evidence="1">
    <location>
        <begin position="153"/>
        <end position="169"/>
    </location>
</feature>
<organism evidence="4 5">
    <name type="scientific">Saccharospirillum salsuginis</name>
    <dbReference type="NCBI Taxonomy" id="418750"/>
    <lineage>
        <taxon>Bacteria</taxon>
        <taxon>Pseudomonadati</taxon>
        <taxon>Pseudomonadota</taxon>
        <taxon>Gammaproteobacteria</taxon>
        <taxon>Oceanospirillales</taxon>
        <taxon>Saccharospirillaceae</taxon>
        <taxon>Saccharospirillum</taxon>
    </lineage>
</organism>
<protein>
    <recommendedName>
        <fullName evidence="3">Zinc finger/thioredoxin putative domain-containing protein</fullName>
    </recommendedName>
</protein>
<feature type="compositionally biased region" description="Low complexity" evidence="1">
    <location>
        <begin position="247"/>
        <end position="257"/>
    </location>
</feature>
<reference evidence="4" key="1">
    <citation type="journal article" date="2014" name="Int. J. Syst. Evol. Microbiol.">
        <title>Complete genome sequence of Corynebacterium casei LMG S-19264T (=DSM 44701T), isolated from a smear-ripened cheese.</title>
        <authorList>
            <consortium name="US DOE Joint Genome Institute (JGI-PGF)"/>
            <person name="Walter F."/>
            <person name="Albersmeier A."/>
            <person name="Kalinowski J."/>
            <person name="Ruckert C."/>
        </authorList>
    </citation>
    <scope>NUCLEOTIDE SEQUENCE</scope>
    <source>
        <strain evidence="4">KCTC 22169</strain>
    </source>
</reference>
<name>A0A918K449_9GAMM</name>
<feature type="compositionally biased region" description="Acidic residues" evidence="1">
    <location>
        <begin position="103"/>
        <end position="145"/>
    </location>
</feature>
<evidence type="ECO:0000313" key="5">
    <source>
        <dbReference type="Proteomes" id="UP000626148"/>
    </source>
</evidence>
<proteinExistence type="predicted"/>
<reference evidence="4" key="2">
    <citation type="submission" date="2020-09" db="EMBL/GenBank/DDBJ databases">
        <authorList>
            <person name="Sun Q."/>
            <person name="Kim S."/>
        </authorList>
    </citation>
    <scope>NUCLEOTIDE SEQUENCE</scope>
    <source>
        <strain evidence="4">KCTC 22169</strain>
    </source>
</reference>
<dbReference type="Pfam" id="PF13719">
    <property type="entry name" value="Zn_ribbon_5"/>
    <property type="match status" value="1"/>
</dbReference>
<feature type="compositionally biased region" description="Low complexity" evidence="1">
    <location>
        <begin position="57"/>
        <end position="73"/>
    </location>
</feature>
<feature type="region of interest" description="Disordered" evidence="1">
    <location>
        <begin position="57"/>
        <end position="257"/>
    </location>
</feature>
<evidence type="ECO:0000313" key="4">
    <source>
        <dbReference type="EMBL" id="GGX46524.1"/>
    </source>
</evidence>
<evidence type="ECO:0000256" key="1">
    <source>
        <dbReference type="SAM" id="MobiDB-lite"/>
    </source>
</evidence>
<dbReference type="Proteomes" id="UP000626148">
    <property type="component" value="Unassembled WGS sequence"/>
</dbReference>
<dbReference type="InterPro" id="IPR011723">
    <property type="entry name" value="Znf/thioredoxin_put"/>
</dbReference>
<dbReference type="EMBL" id="BMXR01000002">
    <property type="protein sequence ID" value="GGX46524.1"/>
    <property type="molecule type" value="Genomic_DNA"/>
</dbReference>
<evidence type="ECO:0000259" key="3">
    <source>
        <dbReference type="Pfam" id="PF13719"/>
    </source>
</evidence>
<evidence type="ECO:0000256" key="2">
    <source>
        <dbReference type="SAM" id="Phobius"/>
    </source>
</evidence>
<dbReference type="AlphaFoldDB" id="A0A918K449"/>
<keyword evidence="2" id="KW-0472">Membrane</keyword>
<feature type="compositionally biased region" description="Acidic residues" evidence="1">
    <location>
        <begin position="173"/>
        <end position="198"/>
    </location>
</feature>
<dbReference type="Pfam" id="PF11906">
    <property type="entry name" value="DUF3426"/>
    <property type="match status" value="1"/>
</dbReference>
<feature type="compositionally biased region" description="Basic and acidic residues" evidence="1">
    <location>
        <begin position="199"/>
        <end position="219"/>
    </location>
</feature>
<comment type="caution">
    <text evidence="4">The sequence shown here is derived from an EMBL/GenBank/DDBJ whole genome shotgun (WGS) entry which is preliminary data.</text>
</comment>
<keyword evidence="5" id="KW-1185">Reference proteome</keyword>
<keyword evidence="2" id="KW-0812">Transmembrane</keyword>
<keyword evidence="2" id="KW-1133">Transmembrane helix</keyword>